<dbReference type="SUPFAM" id="SSF54909">
    <property type="entry name" value="Dimeric alpha+beta barrel"/>
    <property type="match status" value="1"/>
</dbReference>
<dbReference type="InterPro" id="IPR005545">
    <property type="entry name" value="YCII"/>
</dbReference>
<dbReference type="InterPro" id="IPR011008">
    <property type="entry name" value="Dimeric_a/b-barrel"/>
</dbReference>
<protein>
    <submittedName>
        <fullName evidence="3">Uncharacterized conserved protein</fullName>
    </submittedName>
</protein>
<sequence length="131" mass="14165">MKFMLLMIPQGYGQAGPGVMPDPERVASMMEYNRSMEEAGILVSVEGLHPRSMGARVAFAAGEPQVIDGPLIEAGESLGGFWMIQVSSLAEAIDWARRCPAAATETIEVRRVQEVEDFPEDVPQLVTGAES</sequence>
<dbReference type="STRING" id="658219.SAMN05216212_2044"/>
<comment type="similarity">
    <text evidence="1">Belongs to the YciI family.</text>
</comment>
<name>A0A1G9ALS9_9GAMM</name>
<feature type="domain" description="YCII-related" evidence="2">
    <location>
        <begin position="1"/>
        <end position="114"/>
    </location>
</feature>
<evidence type="ECO:0000313" key="3">
    <source>
        <dbReference type="EMBL" id="SDK27485.1"/>
    </source>
</evidence>
<dbReference type="AlphaFoldDB" id="A0A1G9ALS9"/>
<dbReference type="Gene3D" id="3.30.70.1060">
    <property type="entry name" value="Dimeric alpha+beta barrel"/>
    <property type="match status" value="1"/>
</dbReference>
<dbReference type="RefSeq" id="WP_091512940.1">
    <property type="nucleotide sequence ID" value="NZ_FNFH01000003.1"/>
</dbReference>
<proteinExistence type="inferred from homology"/>
<dbReference type="Pfam" id="PF03795">
    <property type="entry name" value="YCII"/>
    <property type="match status" value="1"/>
</dbReference>
<organism evidence="3 4">
    <name type="scientific">Microbulbifer yueqingensis</name>
    <dbReference type="NCBI Taxonomy" id="658219"/>
    <lineage>
        <taxon>Bacteria</taxon>
        <taxon>Pseudomonadati</taxon>
        <taxon>Pseudomonadota</taxon>
        <taxon>Gammaproteobacteria</taxon>
        <taxon>Cellvibrionales</taxon>
        <taxon>Microbulbiferaceae</taxon>
        <taxon>Microbulbifer</taxon>
    </lineage>
</organism>
<gene>
    <name evidence="3" type="ORF">SAMN05216212_2044</name>
</gene>
<evidence type="ECO:0000256" key="1">
    <source>
        <dbReference type="ARBA" id="ARBA00007689"/>
    </source>
</evidence>
<dbReference type="OrthoDB" id="9795306at2"/>
<evidence type="ECO:0000259" key="2">
    <source>
        <dbReference type="Pfam" id="PF03795"/>
    </source>
</evidence>
<dbReference type="PANTHER" id="PTHR35174">
    <property type="entry name" value="BLL7171 PROTEIN-RELATED"/>
    <property type="match status" value="1"/>
</dbReference>
<dbReference type="EMBL" id="FNFH01000003">
    <property type="protein sequence ID" value="SDK27485.1"/>
    <property type="molecule type" value="Genomic_DNA"/>
</dbReference>
<evidence type="ECO:0000313" key="4">
    <source>
        <dbReference type="Proteomes" id="UP000199305"/>
    </source>
</evidence>
<reference evidence="4" key="1">
    <citation type="submission" date="2016-10" db="EMBL/GenBank/DDBJ databases">
        <authorList>
            <person name="Varghese N."/>
            <person name="Submissions S."/>
        </authorList>
    </citation>
    <scope>NUCLEOTIDE SEQUENCE [LARGE SCALE GENOMIC DNA]</scope>
    <source>
        <strain evidence="4">CGMCC 1.10658</strain>
    </source>
</reference>
<keyword evidence="4" id="KW-1185">Reference proteome</keyword>
<accession>A0A1G9ALS9</accession>
<dbReference type="PANTHER" id="PTHR35174:SF4">
    <property type="entry name" value="BLL7163 PROTEIN"/>
    <property type="match status" value="1"/>
</dbReference>
<dbReference type="Proteomes" id="UP000199305">
    <property type="component" value="Unassembled WGS sequence"/>
</dbReference>